<evidence type="ECO:0000313" key="2">
    <source>
        <dbReference type="EMBL" id="CAI2193527.1"/>
    </source>
</evidence>
<dbReference type="Proteomes" id="UP001153678">
    <property type="component" value="Unassembled WGS sequence"/>
</dbReference>
<gene>
    <name evidence="2" type="ORF">FWILDA_LOCUS16120</name>
</gene>
<comment type="caution">
    <text evidence="2">The sequence shown here is derived from an EMBL/GenBank/DDBJ whole genome shotgun (WGS) entry which is preliminary data.</text>
</comment>
<reference evidence="2" key="1">
    <citation type="submission" date="2022-08" db="EMBL/GenBank/DDBJ databases">
        <authorList>
            <person name="Kallberg Y."/>
            <person name="Tangrot J."/>
            <person name="Rosling A."/>
        </authorList>
    </citation>
    <scope>NUCLEOTIDE SEQUENCE</scope>
    <source>
        <strain evidence="2">Wild A</strain>
    </source>
</reference>
<evidence type="ECO:0000256" key="1">
    <source>
        <dbReference type="SAM" id="Coils"/>
    </source>
</evidence>
<protein>
    <submittedName>
        <fullName evidence="2">9043_t:CDS:1</fullName>
    </submittedName>
</protein>
<dbReference type="AlphaFoldDB" id="A0A9W4T3W7"/>
<sequence>MTNKELLKQEQQAKIYASQLIKSRSVKPEGEELSFGVQGFWQEMVLTYLKDKALNFVGTTLKELAINHLQDIYQLENSTDLKLLNQAQDKQKELQEALDNIIALLGKKEIKNLKDIRKLLAGKSLKELINTNTLYSQKITDLENSLLDLGKSKLKGKQEYLKLVEQLEQNYKEKEQA</sequence>
<keyword evidence="1" id="KW-0175">Coiled coil</keyword>
<keyword evidence="3" id="KW-1185">Reference proteome</keyword>
<accession>A0A9W4T3W7</accession>
<name>A0A9W4T3W7_9GLOM</name>
<evidence type="ECO:0000313" key="3">
    <source>
        <dbReference type="Proteomes" id="UP001153678"/>
    </source>
</evidence>
<feature type="coiled-coil region" evidence="1">
    <location>
        <begin position="84"/>
        <end position="177"/>
    </location>
</feature>
<organism evidence="2 3">
    <name type="scientific">Funneliformis geosporum</name>
    <dbReference type="NCBI Taxonomy" id="1117311"/>
    <lineage>
        <taxon>Eukaryota</taxon>
        <taxon>Fungi</taxon>
        <taxon>Fungi incertae sedis</taxon>
        <taxon>Mucoromycota</taxon>
        <taxon>Glomeromycotina</taxon>
        <taxon>Glomeromycetes</taxon>
        <taxon>Glomerales</taxon>
        <taxon>Glomeraceae</taxon>
        <taxon>Funneliformis</taxon>
    </lineage>
</organism>
<dbReference type="EMBL" id="CAMKVN010009721">
    <property type="protein sequence ID" value="CAI2193527.1"/>
    <property type="molecule type" value="Genomic_DNA"/>
</dbReference>
<proteinExistence type="predicted"/>